<dbReference type="SUPFAM" id="SSF53474">
    <property type="entry name" value="alpha/beta-Hydrolases"/>
    <property type="match status" value="1"/>
</dbReference>
<evidence type="ECO:0000256" key="2">
    <source>
        <dbReference type="ARBA" id="ARBA00022645"/>
    </source>
</evidence>
<accession>A0A9P4JR50</accession>
<gene>
    <name evidence="7" type="ORF">GQ43DRAFT_461075</name>
</gene>
<evidence type="ECO:0000256" key="3">
    <source>
        <dbReference type="ARBA" id="ARBA00022670"/>
    </source>
</evidence>
<keyword evidence="5" id="KW-0325">Glycoprotein</keyword>
<reference evidence="7" key="1">
    <citation type="journal article" date="2020" name="Stud. Mycol.">
        <title>101 Dothideomycetes genomes: a test case for predicting lifestyles and emergence of pathogens.</title>
        <authorList>
            <person name="Haridas S."/>
            <person name="Albert R."/>
            <person name="Binder M."/>
            <person name="Bloem J."/>
            <person name="Labutti K."/>
            <person name="Salamov A."/>
            <person name="Andreopoulos B."/>
            <person name="Baker S."/>
            <person name="Barry K."/>
            <person name="Bills G."/>
            <person name="Bluhm B."/>
            <person name="Cannon C."/>
            <person name="Castanera R."/>
            <person name="Culley D."/>
            <person name="Daum C."/>
            <person name="Ezra D."/>
            <person name="Gonzalez J."/>
            <person name="Henrissat B."/>
            <person name="Kuo A."/>
            <person name="Liang C."/>
            <person name="Lipzen A."/>
            <person name="Lutzoni F."/>
            <person name="Magnuson J."/>
            <person name="Mondo S."/>
            <person name="Nolan M."/>
            <person name="Ohm R."/>
            <person name="Pangilinan J."/>
            <person name="Park H.-J."/>
            <person name="Ramirez L."/>
            <person name="Alfaro M."/>
            <person name="Sun H."/>
            <person name="Tritt A."/>
            <person name="Yoshinaga Y."/>
            <person name="Zwiers L.-H."/>
            <person name="Turgeon B."/>
            <person name="Goodwin S."/>
            <person name="Spatafora J."/>
            <person name="Crous P."/>
            <person name="Grigoriev I."/>
        </authorList>
    </citation>
    <scope>NUCLEOTIDE SEQUENCE</scope>
    <source>
        <strain evidence="7">ATCC 74209</strain>
    </source>
</reference>
<dbReference type="EMBL" id="ML993886">
    <property type="protein sequence ID" value="KAF2204046.1"/>
    <property type="molecule type" value="Genomic_DNA"/>
</dbReference>
<comment type="similarity">
    <text evidence="1">Belongs to the peptidase S10 family.</text>
</comment>
<dbReference type="OrthoDB" id="443318at2759"/>
<dbReference type="Pfam" id="PF00450">
    <property type="entry name" value="Peptidase_S10"/>
    <property type="match status" value="1"/>
</dbReference>
<feature type="signal peptide" evidence="6">
    <location>
        <begin position="1"/>
        <end position="19"/>
    </location>
</feature>
<evidence type="ECO:0000313" key="7">
    <source>
        <dbReference type="EMBL" id="KAF2204046.1"/>
    </source>
</evidence>
<dbReference type="PRINTS" id="PR00724">
    <property type="entry name" value="CRBOXYPTASEC"/>
</dbReference>
<evidence type="ECO:0000256" key="1">
    <source>
        <dbReference type="ARBA" id="ARBA00009431"/>
    </source>
</evidence>
<evidence type="ECO:0000313" key="8">
    <source>
        <dbReference type="Proteomes" id="UP000799536"/>
    </source>
</evidence>
<dbReference type="GO" id="GO:0004185">
    <property type="term" value="F:serine-type carboxypeptidase activity"/>
    <property type="evidence" value="ECO:0007669"/>
    <property type="project" value="InterPro"/>
</dbReference>
<dbReference type="Gene3D" id="1.10.287.410">
    <property type="match status" value="1"/>
</dbReference>
<dbReference type="GO" id="GO:0006508">
    <property type="term" value="P:proteolysis"/>
    <property type="evidence" value="ECO:0007669"/>
    <property type="project" value="UniProtKB-KW"/>
</dbReference>
<dbReference type="GO" id="GO:0000324">
    <property type="term" value="C:fungal-type vacuole"/>
    <property type="evidence" value="ECO:0007669"/>
    <property type="project" value="TreeGrafter"/>
</dbReference>
<proteinExistence type="inferred from homology"/>
<dbReference type="PANTHER" id="PTHR11802">
    <property type="entry name" value="SERINE PROTEASE FAMILY S10 SERINE CARBOXYPEPTIDASE"/>
    <property type="match status" value="1"/>
</dbReference>
<dbReference type="AlphaFoldDB" id="A0A9P4JR50"/>
<keyword evidence="8" id="KW-1185">Reference proteome</keyword>
<evidence type="ECO:0000256" key="4">
    <source>
        <dbReference type="ARBA" id="ARBA00022801"/>
    </source>
</evidence>
<organism evidence="7 8">
    <name type="scientific">Delitschia confertaspora ATCC 74209</name>
    <dbReference type="NCBI Taxonomy" id="1513339"/>
    <lineage>
        <taxon>Eukaryota</taxon>
        <taxon>Fungi</taxon>
        <taxon>Dikarya</taxon>
        <taxon>Ascomycota</taxon>
        <taxon>Pezizomycotina</taxon>
        <taxon>Dothideomycetes</taxon>
        <taxon>Pleosporomycetidae</taxon>
        <taxon>Pleosporales</taxon>
        <taxon>Delitschiaceae</taxon>
        <taxon>Delitschia</taxon>
    </lineage>
</organism>
<evidence type="ECO:0000256" key="6">
    <source>
        <dbReference type="SAM" id="SignalP"/>
    </source>
</evidence>
<dbReference type="Proteomes" id="UP000799536">
    <property type="component" value="Unassembled WGS sequence"/>
</dbReference>
<keyword evidence="6" id="KW-0732">Signal</keyword>
<keyword evidence="2" id="KW-0121">Carboxypeptidase</keyword>
<name>A0A9P4JR50_9PLEO</name>
<sequence>MLLPIKFLFPFLGVPLAISASQIPLQEANNAAGVNAFQIFTSDFSPDYSIRIKQQQNNSLCNAHSKQWTGWLDIGPKHLFFWYFESQRAPKTDPFLLWLTGGPGGSSMVGMLQELGPCLINGHGNGTVYNEYGWSRQANLLFVDQPAGVGFSYMDDGTPMPADSFTAAQDMHLFLQIFTTKVFPALKGREFHISGESYGVLVSFTHLQGHYIPILGSQIISQNALYPKRPQVNLVSILVGNGYVSPLDTSFGFWETLCTTNPGVSEPIFNRTRCEIMASNLPRCMEVSRVCYNHPDPAICEVTQSVCIDGVANFFYNETGKDGRNPFDITAKCLGDDILCYPEGPLIEKYLNDPSIRTALGVPKEAGNFSVISLDIATAFLSTNDEGISTRPQVLYLLEHGVDVLMYQGNLDLACNTAGNYRWASNMAWKGQMDFVAQSKKRWFSDDEERGWFKGVTVDMDEKNTTFMFYTLNKAGHMVPHDKPLDSLLMVNSWLDSRLQRPGDWEVIDDKYA</sequence>
<protein>
    <submittedName>
        <fullName evidence="7">Alpha/beta-hydrolase</fullName>
    </submittedName>
</protein>
<evidence type="ECO:0000256" key="5">
    <source>
        <dbReference type="ARBA" id="ARBA00023180"/>
    </source>
</evidence>
<keyword evidence="4" id="KW-0378">Hydrolase</keyword>
<dbReference type="PANTHER" id="PTHR11802:SF432">
    <property type="entry name" value="Y, PUTATIVE-RELATED"/>
    <property type="match status" value="1"/>
</dbReference>
<dbReference type="Gene3D" id="3.40.50.1820">
    <property type="entry name" value="alpha/beta hydrolase"/>
    <property type="match status" value="1"/>
</dbReference>
<dbReference type="InterPro" id="IPR001563">
    <property type="entry name" value="Peptidase_S10"/>
</dbReference>
<comment type="caution">
    <text evidence="7">The sequence shown here is derived from an EMBL/GenBank/DDBJ whole genome shotgun (WGS) entry which is preliminary data.</text>
</comment>
<feature type="chain" id="PRO_5040435430" evidence="6">
    <location>
        <begin position="20"/>
        <end position="513"/>
    </location>
</feature>
<dbReference type="InterPro" id="IPR029058">
    <property type="entry name" value="AB_hydrolase_fold"/>
</dbReference>
<keyword evidence="3" id="KW-0645">Protease</keyword>